<dbReference type="Proteomes" id="UP000214646">
    <property type="component" value="Unassembled WGS sequence"/>
</dbReference>
<comment type="caution">
    <text evidence="1">The sequence shown here is derived from an EMBL/GenBank/DDBJ whole genome shotgun (WGS) entry which is preliminary data.</text>
</comment>
<dbReference type="EMBL" id="NIDE01000020">
    <property type="protein sequence ID" value="OWK34314.1"/>
    <property type="molecule type" value="Genomic_DNA"/>
</dbReference>
<evidence type="ECO:0000313" key="2">
    <source>
        <dbReference type="Proteomes" id="UP000214646"/>
    </source>
</evidence>
<dbReference type="RefSeq" id="WP_143394021.1">
    <property type="nucleotide sequence ID" value="NZ_NIDE01000020.1"/>
</dbReference>
<reference evidence="2" key="1">
    <citation type="submission" date="2017-06" db="EMBL/GenBank/DDBJ databases">
        <title>Genome analysis of Fimbriiglobus ruber SP5, the first member of the order Planctomycetales with confirmed chitinolytic capability.</title>
        <authorList>
            <person name="Ravin N.V."/>
            <person name="Rakitin A.L."/>
            <person name="Ivanova A.A."/>
            <person name="Beletsky A.V."/>
            <person name="Kulichevskaya I.S."/>
            <person name="Mardanov A.V."/>
            <person name="Dedysh S.N."/>
        </authorList>
    </citation>
    <scope>NUCLEOTIDE SEQUENCE [LARGE SCALE GENOMIC DNA]</scope>
    <source>
        <strain evidence="2">SP5</strain>
    </source>
</reference>
<organism evidence="1 2">
    <name type="scientific">Fimbriiglobus ruber</name>
    <dbReference type="NCBI Taxonomy" id="1908690"/>
    <lineage>
        <taxon>Bacteria</taxon>
        <taxon>Pseudomonadati</taxon>
        <taxon>Planctomycetota</taxon>
        <taxon>Planctomycetia</taxon>
        <taxon>Gemmatales</taxon>
        <taxon>Gemmataceae</taxon>
        <taxon>Fimbriiglobus</taxon>
    </lineage>
</organism>
<gene>
    <name evidence="1" type="ORF">FRUB_10285</name>
</gene>
<sequence length="64" mass="7989">MTTEVNVTLTEQFYHAIEDRRRDCWQRYNRARLSDAIIARYWQDRHERCQVALEYLQGRFERSH</sequence>
<dbReference type="AlphaFoldDB" id="A0A225D3V2"/>
<proteinExistence type="predicted"/>
<name>A0A225D3V2_9BACT</name>
<keyword evidence="2" id="KW-1185">Reference proteome</keyword>
<evidence type="ECO:0000313" key="1">
    <source>
        <dbReference type="EMBL" id="OWK34314.1"/>
    </source>
</evidence>
<protein>
    <submittedName>
        <fullName evidence="1">Uncharacterized protein</fullName>
    </submittedName>
</protein>
<accession>A0A225D3V2</accession>